<dbReference type="EMBL" id="JACHMB010000001">
    <property type="protein sequence ID" value="MBB5773503.1"/>
    <property type="molecule type" value="Genomic_DNA"/>
</dbReference>
<accession>A0A7W9L7I2</accession>
<keyword evidence="1" id="KW-0472">Membrane</keyword>
<organism evidence="2 3">
    <name type="scientific">Nonomuraea jabiensis</name>
    <dbReference type="NCBI Taxonomy" id="882448"/>
    <lineage>
        <taxon>Bacteria</taxon>
        <taxon>Bacillati</taxon>
        <taxon>Actinomycetota</taxon>
        <taxon>Actinomycetes</taxon>
        <taxon>Streptosporangiales</taxon>
        <taxon>Streptosporangiaceae</taxon>
        <taxon>Nonomuraea</taxon>
    </lineage>
</organism>
<gene>
    <name evidence="2" type="ORF">HD596_000259</name>
</gene>
<comment type="caution">
    <text evidence="2">The sequence shown here is derived from an EMBL/GenBank/DDBJ whole genome shotgun (WGS) entry which is preliminary data.</text>
</comment>
<sequence>MCCRCVKPLENTFGSQRTTSAYSLRFPVGIWMACMLYGSPMFPKMFSYSSLLQSGLAVITPLLPFSSRHLDRSCWLPRCW</sequence>
<keyword evidence="3" id="KW-1185">Reference proteome</keyword>
<proteinExistence type="predicted"/>
<name>A0A7W9L7I2_9ACTN</name>
<dbReference type="AlphaFoldDB" id="A0A7W9L7I2"/>
<evidence type="ECO:0000313" key="2">
    <source>
        <dbReference type="EMBL" id="MBB5773503.1"/>
    </source>
</evidence>
<keyword evidence="1" id="KW-1133">Transmembrane helix</keyword>
<keyword evidence="1" id="KW-0812">Transmembrane</keyword>
<evidence type="ECO:0000256" key="1">
    <source>
        <dbReference type="SAM" id="Phobius"/>
    </source>
</evidence>
<evidence type="ECO:0000313" key="3">
    <source>
        <dbReference type="Proteomes" id="UP000579153"/>
    </source>
</evidence>
<feature type="transmembrane region" description="Helical" evidence="1">
    <location>
        <begin position="21"/>
        <end position="39"/>
    </location>
</feature>
<reference evidence="2 3" key="1">
    <citation type="submission" date="2020-08" db="EMBL/GenBank/DDBJ databases">
        <title>Sequencing the genomes of 1000 actinobacteria strains.</title>
        <authorList>
            <person name="Klenk H.-P."/>
        </authorList>
    </citation>
    <scope>NUCLEOTIDE SEQUENCE [LARGE SCALE GENOMIC DNA]</scope>
    <source>
        <strain evidence="2 3">DSM 45507</strain>
    </source>
</reference>
<dbReference type="Proteomes" id="UP000579153">
    <property type="component" value="Unassembled WGS sequence"/>
</dbReference>
<protein>
    <submittedName>
        <fullName evidence="2">Uncharacterized protein</fullName>
    </submittedName>
</protein>